<protein>
    <submittedName>
        <fullName evidence="2">Terminase small subunit</fullName>
    </submittedName>
</protein>
<dbReference type="Pfam" id="PF05119">
    <property type="entry name" value="Terminase_4"/>
    <property type="match status" value="1"/>
</dbReference>
<evidence type="ECO:0000256" key="1">
    <source>
        <dbReference type="SAM" id="MobiDB-lite"/>
    </source>
</evidence>
<organism evidence="2">
    <name type="scientific">Siphoviridae sp. ctgmM3</name>
    <dbReference type="NCBI Taxonomy" id="2827912"/>
    <lineage>
        <taxon>Viruses</taxon>
        <taxon>Duplodnaviria</taxon>
        <taxon>Heunggongvirae</taxon>
        <taxon>Uroviricota</taxon>
        <taxon>Caudoviricetes</taxon>
    </lineage>
</organism>
<name>A0A8S5TJR9_9CAUD</name>
<dbReference type="EMBL" id="BK032840">
    <property type="protein sequence ID" value="DAF63417.1"/>
    <property type="molecule type" value="Genomic_DNA"/>
</dbReference>
<reference evidence="2" key="1">
    <citation type="journal article" date="2021" name="Proc. Natl. Acad. Sci. U.S.A.">
        <title>A Catalog of Tens of Thousands of Viruses from Human Metagenomes Reveals Hidden Associations with Chronic Diseases.</title>
        <authorList>
            <person name="Tisza M.J."/>
            <person name="Buck C.B."/>
        </authorList>
    </citation>
    <scope>NUCLEOTIDE SEQUENCE</scope>
    <source>
        <strain evidence="2">CtgmM3</strain>
    </source>
</reference>
<proteinExistence type="predicted"/>
<dbReference type="InterPro" id="IPR006448">
    <property type="entry name" value="Phage_term_ssu_P27"/>
</dbReference>
<feature type="region of interest" description="Disordered" evidence="1">
    <location>
        <begin position="1"/>
        <end position="23"/>
    </location>
</feature>
<accession>A0A8S5TJR9</accession>
<sequence>MAKDGTNRGGARQGTGPKKKSLVEKISNGTVKGTMVLSSDLPSPTDIQGENIPPVREYLKAKQKNGNELCAEEIFRETYLWLKQRGCEMLVNNQLIEQYAMSVARWIQCEEAISEFGYLAKHPTTGNAIASPYVSMSRDYKKQVNADWFQIYQIVRENCAVEFEGISPQDDVMERLLRARNRK</sequence>
<evidence type="ECO:0000313" key="2">
    <source>
        <dbReference type="EMBL" id="DAF63417.1"/>
    </source>
</evidence>